<dbReference type="CDD" id="cd20024">
    <property type="entry name" value="FH_FOXJ2-like"/>
    <property type="match status" value="1"/>
</dbReference>
<evidence type="ECO:0000256" key="5">
    <source>
        <dbReference type="ARBA" id="ARBA00023242"/>
    </source>
</evidence>
<dbReference type="PROSITE" id="PS00658">
    <property type="entry name" value="FORK_HEAD_2"/>
    <property type="match status" value="1"/>
</dbReference>
<evidence type="ECO:0000256" key="2">
    <source>
        <dbReference type="ARBA" id="ARBA00023015"/>
    </source>
</evidence>
<keyword evidence="10" id="KW-1185">Reference proteome</keyword>
<name>A0A075AVV6_ROZAC</name>
<evidence type="ECO:0000256" key="1">
    <source>
        <dbReference type="ARBA" id="ARBA00004123"/>
    </source>
</evidence>
<dbReference type="HOGENOM" id="CLU_866413_0_0_1"/>
<dbReference type="EMBL" id="KE561130">
    <property type="protein sequence ID" value="EPZ32634.1"/>
    <property type="molecule type" value="Genomic_DNA"/>
</dbReference>
<evidence type="ECO:0000256" key="3">
    <source>
        <dbReference type="ARBA" id="ARBA00023125"/>
    </source>
</evidence>
<keyword evidence="4" id="KW-0804">Transcription</keyword>
<dbReference type="InterPro" id="IPR030456">
    <property type="entry name" value="TF_fork_head_CS_2"/>
</dbReference>
<dbReference type="SUPFAM" id="SSF46785">
    <property type="entry name" value="Winged helix' DNA-binding domain"/>
    <property type="match status" value="1"/>
</dbReference>
<feature type="domain" description="Fork-head" evidence="8">
    <location>
        <begin position="244"/>
        <end position="315"/>
    </location>
</feature>
<organism evidence="9 10">
    <name type="scientific">Rozella allomycis (strain CSF55)</name>
    <dbReference type="NCBI Taxonomy" id="988480"/>
    <lineage>
        <taxon>Eukaryota</taxon>
        <taxon>Fungi</taxon>
        <taxon>Fungi incertae sedis</taxon>
        <taxon>Cryptomycota</taxon>
        <taxon>Cryptomycota incertae sedis</taxon>
        <taxon>Rozella</taxon>
    </lineage>
</organism>
<reference evidence="9 10" key="1">
    <citation type="journal article" date="2013" name="Curr. Biol.">
        <title>Shared signatures of parasitism and phylogenomics unite Cryptomycota and microsporidia.</title>
        <authorList>
            <person name="James T.Y."/>
            <person name="Pelin A."/>
            <person name="Bonen L."/>
            <person name="Ahrendt S."/>
            <person name="Sain D."/>
            <person name="Corradi N."/>
            <person name="Stajich J.E."/>
        </authorList>
    </citation>
    <scope>NUCLEOTIDE SEQUENCE [LARGE SCALE GENOMIC DNA]</scope>
    <source>
        <strain evidence="9 10">CSF55</strain>
    </source>
</reference>
<evidence type="ECO:0000259" key="8">
    <source>
        <dbReference type="PROSITE" id="PS50039"/>
    </source>
</evidence>
<dbReference type="Proteomes" id="UP000030755">
    <property type="component" value="Unassembled WGS sequence"/>
</dbReference>
<dbReference type="InterPro" id="IPR036390">
    <property type="entry name" value="WH_DNA-bd_sf"/>
</dbReference>
<dbReference type="GO" id="GO:0005634">
    <property type="term" value="C:nucleus"/>
    <property type="evidence" value="ECO:0007669"/>
    <property type="project" value="UniProtKB-SubCell"/>
</dbReference>
<dbReference type="GO" id="GO:0003700">
    <property type="term" value="F:DNA-binding transcription factor activity"/>
    <property type="evidence" value="ECO:0007669"/>
    <property type="project" value="InterPro"/>
</dbReference>
<keyword evidence="5 6" id="KW-0539">Nucleus</keyword>
<dbReference type="InterPro" id="IPR001766">
    <property type="entry name" value="Fork_head_dom"/>
</dbReference>
<dbReference type="InterPro" id="IPR018122">
    <property type="entry name" value="TF_fork_head_CS_1"/>
</dbReference>
<dbReference type="PRINTS" id="PR00053">
    <property type="entry name" value="FORKHEAD"/>
</dbReference>
<feature type="DNA-binding region" description="Fork-head" evidence="6">
    <location>
        <begin position="244"/>
        <end position="315"/>
    </location>
</feature>
<dbReference type="GO" id="GO:0006357">
    <property type="term" value="P:regulation of transcription by RNA polymerase II"/>
    <property type="evidence" value="ECO:0007669"/>
    <property type="project" value="UniProtKB-ARBA"/>
</dbReference>
<dbReference type="GO" id="GO:0043565">
    <property type="term" value="F:sequence-specific DNA binding"/>
    <property type="evidence" value="ECO:0007669"/>
    <property type="project" value="InterPro"/>
</dbReference>
<dbReference type="PROSITE" id="PS50039">
    <property type="entry name" value="FORK_HEAD_3"/>
    <property type="match status" value="1"/>
</dbReference>
<feature type="region of interest" description="Disordered" evidence="7">
    <location>
        <begin position="156"/>
        <end position="190"/>
    </location>
</feature>
<dbReference type="Gene3D" id="1.10.10.10">
    <property type="entry name" value="Winged helix-like DNA-binding domain superfamily/Winged helix DNA-binding domain"/>
    <property type="match status" value="1"/>
</dbReference>
<protein>
    <submittedName>
        <fullName evidence="9">Transcription factor, fork head domain-containing protein</fullName>
    </submittedName>
</protein>
<proteinExistence type="predicted"/>
<evidence type="ECO:0000313" key="9">
    <source>
        <dbReference type="EMBL" id="EPZ32634.1"/>
    </source>
</evidence>
<evidence type="ECO:0000313" key="10">
    <source>
        <dbReference type="Proteomes" id="UP000030755"/>
    </source>
</evidence>
<evidence type="ECO:0000256" key="6">
    <source>
        <dbReference type="PROSITE-ProRule" id="PRU00089"/>
    </source>
</evidence>
<dbReference type="Pfam" id="PF00250">
    <property type="entry name" value="Forkhead"/>
    <property type="match status" value="1"/>
</dbReference>
<dbReference type="OrthoDB" id="5954824at2759"/>
<sequence>MFSIEAKRSTSLSELSWLHSYSEYNSYNINHNLQTRNYYENLRNNNSPRAPPLLLEDDQTNHFQGTDVTYGMDNYGQYTYYDPIQGIPRQTPPIMYIEHSKDSWKYENVMWNERKNYEIMQYDYNQANAIDEDLHQPLQVRPCDVFNYGREGGKENSPYFYGDSGRRRNSSGSNKSRHRRRSFNGNSLPKKGNVIPVTKLLDAPVETTAPILPPIKLVEHKNRVKVSKASKNAEVVPCNDSQQKPPYSYATLISKALQSAEKNRLTLNGIYEWIKESFPYYRNAEAAWQNSIRHNLSLNKSFKKIPRPNDEPGKGIAHDIL</sequence>
<accession>A0A075AVV6</accession>
<dbReference type="InterPro" id="IPR036388">
    <property type="entry name" value="WH-like_DNA-bd_sf"/>
</dbReference>
<keyword evidence="3 6" id="KW-0238">DNA-binding</keyword>
<keyword evidence="2" id="KW-0805">Transcription regulation</keyword>
<comment type="subcellular location">
    <subcellularLocation>
        <location evidence="1 6">Nucleus</location>
    </subcellularLocation>
</comment>
<evidence type="ECO:0000256" key="4">
    <source>
        <dbReference type="ARBA" id="ARBA00023163"/>
    </source>
</evidence>
<dbReference type="FunFam" id="1.10.10.10:FF:000135">
    <property type="entry name" value="forkhead box protein G1"/>
    <property type="match status" value="1"/>
</dbReference>
<evidence type="ECO:0000256" key="7">
    <source>
        <dbReference type="SAM" id="MobiDB-lite"/>
    </source>
</evidence>
<dbReference type="PROSITE" id="PS00657">
    <property type="entry name" value="FORK_HEAD_1"/>
    <property type="match status" value="1"/>
</dbReference>
<gene>
    <name evidence="9" type="ORF">O9G_002720</name>
</gene>
<dbReference type="STRING" id="988480.A0A075AVV6"/>
<dbReference type="SMART" id="SM00339">
    <property type="entry name" value="FH"/>
    <property type="match status" value="1"/>
</dbReference>
<dbReference type="PANTHER" id="PTHR45881">
    <property type="entry name" value="CHECKPOINT SUPPRESSOR 1-LIKE, ISOFORM A-RELATED"/>
    <property type="match status" value="1"/>
</dbReference>
<dbReference type="AlphaFoldDB" id="A0A075AVV6"/>